<comment type="similarity">
    <text evidence="4">Belongs to the class I-like SAM-binding methyltransferase superfamily. Cation-independent O-methyltransferase family. COMT subfamily.</text>
</comment>
<dbReference type="Gene3D" id="3.40.50.150">
    <property type="entry name" value="Vaccinia Virus protein VP39"/>
    <property type="match status" value="1"/>
</dbReference>
<feature type="domain" description="O-methyltransferase C-terminal" evidence="6">
    <location>
        <begin position="137"/>
        <end position="338"/>
    </location>
</feature>
<dbReference type="PIRSF" id="PIRSF005739">
    <property type="entry name" value="O-mtase"/>
    <property type="match status" value="1"/>
</dbReference>
<dbReference type="InterPro" id="IPR036388">
    <property type="entry name" value="WH-like_DNA-bd_sf"/>
</dbReference>
<dbReference type="GO" id="GO:0009813">
    <property type="term" value="P:flavonoid biosynthetic process"/>
    <property type="evidence" value="ECO:0007669"/>
    <property type="project" value="UniProtKB-ARBA"/>
</dbReference>
<dbReference type="GO" id="GO:0008757">
    <property type="term" value="F:S-adenosylmethionine-dependent methyltransferase activity"/>
    <property type="evidence" value="ECO:0007669"/>
    <property type="project" value="UniProtKB-ARBA"/>
</dbReference>
<evidence type="ECO:0000313" key="8">
    <source>
        <dbReference type="EMBL" id="KAL3642465.1"/>
    </source>
</evidence>
<dbReference type="InterPro" id="IPR029063">
    <property type="entry name" value="SAM-dependent_MTases_sf"/>
</dbReference>
<dbReference type="SUPFAM" id="SSF53335">
    <property type="entry name" value="S-adenosyl-L-methionine-dependent methyltransferases"/>
    <property type="match status" value="1"/>
</dbReference>
<keyword evidence="9" id="KW-1185">Reference proteome</keyword>
<evidence type="ECO:0000256" key="4">
    <source>
        <dbReference type="ARBA" id="ARBA00034481"/>
    </source>
</evidence>
<proteinExistence type="inferred from homology"/>
<name>A0ABD3DJI2_9LAMI</name>
<evidence type="ECO:0000259" key="6">
    <source>
        <dbReference type="Pfam" id="PF00891"/>
    </source>
</evidence>
<dbReference type="InterPro" id="IPR001077">
    <property type="entry name" value="COMT_C"/>
</dbReference>
<dbReference type="Pfam" id="PF00891">
    <property type="entry name" value="Methyltransf_2"/>
    <property type="match status" value="1"/>
</dbReference>
<feature type="domain" description="O-methyltransferase dimerisation" evidence="7">
    <location>
        <begin position="23"/>
        <end position="111"/>
    </location>
</feature>
<dbReference type="GO" id="GO:0032259">
    <property type="term" value="P:methylation"/>
    <property type="evidence" value="ECO:0007669"/>
    <property type="project" value="UniProtKB-KW"/>
</dbReference>
<keyword evidence="3" id="KW-0949">S-adenosyl-L-methionine</keyword>
<feature type="active site" description="Proton acceptor" evidence="5">
    <location>
        <position position="263"/>
    </location>
</feature>
<evidence type="ECO:0000259" key="7">
    <source>
        <dbReference type="Pfam" id="PF08100"/>
    </source>
</evidence>
<dbReference type="SUPFAM" id="SSF46785">
    <property type="entry name" value="Winged helix' DNA-binding domain"/>
    <property type="match status" value="1"/>
</dbReference>
<evidence type="ECO:0000256" key="1">
    <source>
        <dbReference type="ARBA" id="ARBA00022603"/>
    </source>
</evidence>
<dbReference type="InterPro" id="IPR016461">
    <property type="entry name" value="COMT-like"/>
</dbReference>
<dbReference type="InterPro" id="IPR012967">
    <property type="entry name" value="COMT_dimerisation"/>
</dbReference>
<evidence type="ECO:0000256" key="2">
    <source>
        <dbReference type="ARBA" id="ARBA00022679"/>
    </source>
</evidence>
<dbReference type="AlphaFoldDB" id="A0ABD3DJI2"/>
<dbReference type="FunFam" id="1.10.10.10:FF:000357">
    <property type="entry name" value="Caffeic acid 3-O-methyltransferase"/>
    <property type="match status" value="1"/>
</dbReference>
<evidence type="ECO:0000256" key="5">
    <source>
        <dbReference type="PIRSR" id="PIRSR005739-1"/>
    </source>
</evidence>
<dbReference type="InterPro" id="IPR036390">
    <property type="entry name" value="WH_DNA-bd_sf"/>
</dbReference>
<reference evidence="9" key="1">
    <citation type="journal article" date="2024" name="IScience">
        <title>Strigolactones Initiate the Formation of Haustorium-like Structures in Castilleja.</title>
        <authorList>
            <person name="Buerger M."/>
            <person name="Peterson D."/>
            <person name="Chory J."/>
        </authorList>
    </citation>
    <scope>NUCLEOTIDE SEQUENCE [LARGE SCALE GENOMIC DNA]</scope>
</reference>
<dbReference type="Proteomes" id="UP001632038">
    <property type="component" value="Unassembled WGS sequence"/>
</dbReference>
<protein>
    <submittedName>
        <fullName evidence="8">Uncharacterized protein</fullName>
    </submittedName>
</protein>
<dbReference type="PANTHER" id="PTHR11746">
    <property type="entry name" value="O-METHYLTRANSFERASE"/>
    <property type="match status" value="1"/>
</dbReference>
<dbReference type="EMBL" id="JAVIJP010000016">
    <property type="protein sequence ID" value="KAL3642465.1"/>
    <property type="molecule type" value="Genomic_DNA"/>
</dbReference>
<evidence type="ECO:0000313" key="9">
    <source>
        <dbReference type="Proteomes" id="UP001632038"/>
    </source>
</evidence>
<accession>A0ABD3DJI2</accession>
<evidence type="ECO:0000256" key="3">
    <source>
        <dbReference type="ARBA" id="ARBA00022691"/>
    </source>
</evidence>
<keyword evidence="1" id="KW-0489">Methyltransferase</keyword>
<organism evidence="8 9">
    <name type="scientific">Castilleja foliolosa</name>
    <dbReference type="NCBI Taxonomy" id="1961234"/>
    <lineage>
        <taxon>Eukaryota</taxon>
        <taxon>Viridiplantae</taxon>
        <taxon>Streptophyta</taxon>
        <taxon>Embryophyta</taxon>
        <taxon>Tracheophyta</taxon>
        <taxon>Spermatophyta</taxon>
        <taxon>Magnoliopsida</taxon>
        <taxon>eudicotyledons</taxon>
        <taxon>Gunneridae</taxon>
        <taxon>Pentapetalae</taxon>
        <taxon>asterids</taxon>
        <taxon>lamiids</taxon>
        <taxon>Lamiales</taxon>
        <taxon>Orobanchaceae</taxon>
        <taxon>Pedicularideae</taxon>
        <taxon>Castillejinae</taxon>
        <taxon>Castilleja</taxon>
    </lineage>
</organism>
<gene>
    <name evidence="8" type="ORF">CASFOL_013280</name>
</gene>
<sequence>MSHMDHMLISPDDEAGVVALAACTSHIFPMALKAAIQLDLFEIVGGAHGDGLSSLEIASQLPTNVDRTAVVLDSLLRLLITRSLLTCSILKLANGSIERRYRLAPAGRFFVGDENGSSLVPYFAHVSRDELVQQISFKDAVLKGGKVFEEVEGNSFYGSMLSDPEFGMIFDNAMGAHSTMIMKKVIKIYDGFEGLSSLVDVGGGNGTVLDGIVSNYPSIRAINFDLPHVVQNAPSYKGIEHIGGDMFLEVPKGDAILLKFVLHNWGDEQCTKLLKNCYKALPNRGKVIVMECIMPNSPQTDVHAKYASEMDMAMVGLLEGKERTEDEFEAMAIDAGFSEFKVVCCVYGVWIMEFYKLV</sequence>
<dbReference type="Gene3D" id="1.10.10.10">
    <property type="entry name" value="Winged helix-like DNA-binding domain superfamily/Winged helix DNA-binding domain"/>
    <property type="match status" value="1"/>
</dbReference>
<keyword evidence="2" id="KW-0808">Transferase</keyword>
<comment type="caution">
    <text evidence="8">The sequence shown here is derived from an EMBL/GenBank/DDBJ whole genome shotgun (WGS) entry which is preliminary data.</text>
</comment>
<dbReference type="Pfam" id="PF08100">
    <property type="entry name" value="Dimerisation"/>
    <property type="match status" value="1"/>
</dbReference>
<dbReference type="PROSITE" id="PS51683">
    <property type="entry name" value="SAM_OMT_II"/>
    <property type="match status" value="1"/>
</dbReference>